<dbReference type="OrthoDB" id="3767032at2759"/>
<sequence length="191" mass="20876">MLTSLISFVVLLGPALAADLLYRVDGRSPETIQSTGLVSKNPSGTLSLFDHVDKKDQSNDPWVSTTTSKSFAKSGAQSITDIYVYTLDKSRIPASSMKDVAEEYKKTKEKYPHPAEMEVSVKGSIPWNAVVSWDVYKRSKKVGGMTRDEFERGKRSQAPSPEPQRGSSKSPSKGSSKSPSSSPKKPRSFIA</sequence>
<gene>
    <name evidence="7" type="ORF">K461DRAFT_265698</name>
</gene>
<evidence type="ECO:0000313" key="8">
    <source>
        <dbReference type="Proteomes" id="UP000799439"/>
    </source>
</evidence>
<name>A0A9P4J6I6_9PEZI</name>
<feature type="region of interest" description="Disordered" evidence="5">
    <location>
        <begin position="142"/>
        <end position="191"/>
    </location>
</feature>
<keyword evidence="4" id="KW-1015">Disulfide bond</keyword>
<evidence type="ECO:0000313" key="7">
    <source>
        <dbReference type="EMBL" id="KAF2156292.1"/>
    </source>
</evidence>
<feature type="signal peptide" evidence="6">
    <location>
        <begin position="1"/>
        <end position="17"/>
    </location>
</feature>
<evidence type="ECO:0000256" key="4">
    <source>
        <dbReference type="ARBA" id="ARBA00023157"/>
    </source>
</evidence>
<dbReference type="InterPro" id="IPR001144">
    <property type="entry name" value="Enterotoxin_A"/>
</dbReference>
<evidence type="ECO:0000256" key="5">
    <source>
        <dbReference type="SAM" id="MobiDB-lite"/>
    </source>
</evidence>
<dbReference type="SUPFAM" id="SSF56399">
    <property type="entry name" value="ADP-ribosylation"/>
    <property type="match status" value="1"/>
</dbReference>
<evidence type="ECO:0000256" key="2">
    <source>
        <dbReference type="ARBA" id="ARBA00022729"/>
    </source>
</evidence>
<dbReference type="Pfam" id="PF01375">
    <property type="entry name" value="Enterotoxin_a"/>
    <property type="match status" value="1"/>
</dbReference>
<evidence type="ECO:0000256" key="1">
    <source>
        <dbReference type="ARBA" id="ARBA00022656"/>
    </source>
</evidence>
<keyword evidence="3" id="KW-0843">Virulence</keyword>
<dbReference type="GO" id="GO:0090729">
    <property type="term" value="F:toxin activity"/>
    <property type="evidence" value="ECO:0007669"/>
    <property type="project" value="UniProtKB-KW"/>
</dbReference>
<feature type="compositionally biased region" description="Low complexity" evidence="5">
    <location>
        <begin position="165"/>
        <end position="183"/>
    </location>
</feature>
<feature type="chain" id="PRO_5040123215" evidence="6">
    <location>
        <begin position="18"/>
        <end position="191"/>
    </location>
</feature>
<organism evidence="7 8">
    <name type="scientific">Myriangium duriaei CBS 260.36</name>
    <dbReference type="NCBI Taxonomy" id="1168546"/>
    <lineage>
        <taxon>Eukaryota</taxon>
        <taxon>Fungi</taxon>
        <taxon>Dikarya</taxon>
        <taxon>Ascomycota</taxon>
        <taxon>Pezizomycotina</taxon>
        <taxon>Dothideomycetes</taxon>
        <taxon>Dothideomycetidae</taxon>
        <taxon>Myriangiales</taxon>
        <taxon>Myriangiaceae</taxon>
        <taxon>Myriangium</taxon>
    </lineage>
</organism>
<dbReference type="Proteomes" id="UP000799439">
    <property type="component" value="Unassembled WGS sequence"/>
</dbReference>
<evidence type="ECO:0000256" key="3">
    <source>
        <dbReference type="ARBA" id="ARBA00023026"/>
    </source>
</evidence>
<dbReference type="AlphaFoldDB" id="A0A9P4J6I6"/>
<evidence type="ECO:0000256" key="6">
    <source>
        <dbReference type="SAM" id="SignalP"/>
    </source>
</evidence>
<proteinExistence type="predicted"/>
<reference evidence="7" key="1">
    <citation type="journal article" date="2020" name="Stud. Mycol.">
        <title>101 Dothideomycetes genomes: a test case for predicting lifestyles and emergence of pathogens.</title>
        <authorList>
            <person name="Haridas S."/>
            <person name="Albert R."/>
            <person name="Binder M."/>
            <person name="Bloem J."/>
            <person name="Labutti K."/>
            <person name="Salamov A."/>
            <person name="Andreopoulos B."/>
            <person name="Baker S."/>
            <person name="Barry K."/>
            <person name="Bills G."/>
            <person name="Bluhm B."/>
            <person name="Cannon C."/>
            <person name="Castanera R."/>
            <person name="Culley D."/>
            <person name="Daum C."/>
            <person name="Ezra D."/>
            <person name="Gonzalez J."/>
            <person name="Henrissat B."/>
            <person name="Kuo A."/>
            <person name="Liang C."/>
            <person name="Lipzen A."/>
            <person name="Lutzoni F."/>
            <person name="Magnuson J."/>
            <person name="Mondo S."/>
            <person name="Nolan M."/>
            <person name="Ohm R."/>
            <person name="Pangilinan J."/>
            <person name="Park H.-J."/>
            <person name="Ramirez L."/>
            <person name="Alfaro M."/>
            <person name="Sun H."/>
            <person name="Tritt A."/>
            <person name="Yoshinaga Y."/>
            <person name="Zwiers L.-H."/>
            <person name="Turgeon B."/>
            <person name="Goodwin S."/>
            <person name="Spatafora J."/>
            <person name="Crous P."/>
            <person name="Grigoriev I."/>
        </authorList>
    </citation>
    <scope>NUCLEOTIDE SEQUENCE</scope>
    <source>
        <strain evidence="7">CBS 260.36</strain>
    </source>
</reference>
<keyword evidence="2 6" id="KW-0732">Signal</keyword>
<keyword evidence="8" id="KW-1185">Reference proteome</keyword>
<keyword evidence="1" id="KW-0800">Toxin</keyword>
<comment type="caution">
    <text evidence="7">The sequence shown here is derived from an EMBL/GenBank/DDBJ whole genome shotgun (WGS) entry which is preliminary data.</text>
</comment>
<dbReference type="EMBL" id="ML996082">
    <property type="protein sequence ID" value="KAF2156292.1"/>
    <property type="molecule type" value="Genomic_DNA"/>
</dbReference>
<protein>
    <submittedName>
        <fullName evidence="7">ADP-ribosylation</fullName>
    </submittedName>
</protein>
<accession>A0A9P4J6I6</accession>
<dbReference type="Gene3D" id="3.90.210.10">
    <property type="entry name" value="Heat-Labile Enterotoxin, subunit A"/>
    <property type="match status" value="1"/>
</dbReference>